<dbReference type="EMBL" id="LR796829">
    <property type="protein sequence ID" value="CAB4168729.1"/>
    <property type="molecule type" value="Genomic_DNA"/>
</dbReference>
<accession>A0A6J5LP81</accession>
<name>A0A6J5LP81_9CAUD</name>
<organism evidence="1">
    <name type="scientific">uncultured Caudovirales phage</name>
    <dbReference type="NCBI Taxonomy" id="2100421"/>
    <lineage>
        <taxon>Viruses</taxon>
        <taxon>Duplodnaviria</taxon>
        <taxon>Heunggongvirae</taxon>
        <taxon>Uroviricota</taxon>
        <taxon>Caudoviricetes</taxon>
        <taxon>Peduoviridae</taxon>
        <taxon>Maltschvirus</taxon>
        <taxon>Maltschvirus maltsch</taxon>
    </lineage>
</organism>
<protein>
    <submittedName>
        <fullName evidence="1">Uncharacterized protein</fullName>
    </submittedName>
</protein>
<gene>
    <name evidence="1" type="ORF">UFOVP302_38</name>
    <name evidence="2" type="ORF">UFOVP579_38</name>
</gene>
<evidence type="ECO:0000313" key="1">
    <source>
        <dbReference type="EMBL" id="CAB4136225.1"/>
    </source>
</evidence>
<dbReference type="EMBL" id="LR796316">
    <property type="protein sequence ID" value="CAB4136225.1"/>
    <property type="molecule type" value="Genomic_DNA"/>
</dbReference>
<evidence type="ECO:0000313" key="2">
    <source>
        <dbReference type="EMBL" id="CAB4168729.1"/>
    </source>
</evidence>
<reference evidence="1" key="1">
    <citation type="submission" date="2020-04" db="EMBL/GenBank/DDBJ databases">
        <authorList>
            <person name="Chiriac C."/>
            <person name="Salcher M."/>
            <person name="Ghai R."/>
            <person name="Kavagutti S V."/>
        </authorList>
    </citation>
    <scope>NUCLEOTIDE SEQUENCE</scope>
</reference>
<sequence>MTKITMGTGREFIVADNYDRVKIYVKTDEWLEIEVTEYRTTSKHLVAVKHIAMITKLPHEKNTNQLTND</sequence>
<proteinExistence type="predicted"/>